<dbReference type="EMBL" id="VJMH01007547">
    <property type="protein sequence ID" value="KAF0682306.1"/>
    <property type="molecule type" value="Genomic_DNA"/>
</dbReference>
<dbReference type="OrthoDB" id="74253at2759"/>
<protein>
    <submittedName>
        <fullName evidence="3">Aste57867_25558 protein</fullName>
    </submittedName>
</protein>
<evidence type="ECO:0000256" key="1">
    <source>
        <dbReference type="SAM" id="MobiDB-lite"/>
    </source>
</evidence>
<feature type="region of interest" description="Disordered" evidence="1">
    <location>
        <begin position="425"/>
        <end position="451"/>
    </location>
</feature>
<reference evidence="2" key="2">
    <citation type="submission" date="2019-06" db="EMBL/GenBank/DDBJ databases">
        <title>Genomics analysis of Aphanomyces spp. identifies a new class of oomycete effector associated with host adaptation.</title>
        <authorList>
            <person name="Gaulin E."/>
        </authorList>
    </citation>
    <scope>NUCLEOTIDE SEQUENCE</scope>
    <source>
        <strain evidence="2">CBS 578.67</strain>
    </source>
</reference>
<keyword evidence="4" id="KW-1185">Reference proteome</keyword>
<name>A0A485LU46_9STRA</name>
<gene>
    <name evidence="3" type="primary">Aste57867_25558</name>
    <name evidence="2" type="ORF">As57867_025479</name>
    <name evidence="3" type="ORF">ASTE57867_25558</name>
</gene>
<accession>A0A485LU46</accession>
<evidence type="ECO:0000313" key="4">
    <source>
        <dbReference type="Proteomes" id="UP000332933"/>
    </source>
</evidence>
<dbReference type="Proteomes" id="UP000332933">
    <property type="component" value="Unassembled WGS sequence"/>
</dbReference>
<dbReference type="AlphaFoldDB" id="A0A485LU46"/>
<evidence type="ECO:0000313" key="2">
    <source>
        <dbReference type="EMBL" id="KAF0682306.1"/>
    </source>
</evidence>
<proteinExistence type="predicted"/>
<organism evidence="3 4">
    <name type="scientific">Aphanomyces stellatus</name>
    <dbReference type="NCBI Taxonomy" id="120398"/>
    <lineage>
        <taxon>Eukaryota</taxon>
        <taxon>Sar</taxon>
        <taxon>Stramenopiles</taxon>
        <taxon>Oomycota</taxon>
        <taxon>Saprolegniomycetes</taxon>
        <taxon>Saprolegniales</taxon>
        <taxon>Verrucalvaceae</taxon>
        <taxon>Aphanomyces</taxon>
    </lineage>
</organism>
<sequence>MKCILMGSPGVGKSTMLCLLVFYAVFKQKKNVILYRKLMKAGQSNCLVYLGYENDQVKYFALPECEVSQAKEIYKALKLTQEVWLMLDGFVYKDIPEGLQTFKLLAASQQVDLKSQERDDAYCLLHPCWELKDLKCLGQQLKGWDEDHVSERFYYSAIICIVDDALALMSNSANIRSGITQVDRLRRTFIKDPNIQLNFLAPDAWEQLIDSEYAILTLSGQLKPDYLCGIFNWAKAAGHASLAGSVFELYLHLLAADNRLKLYVSQYALPEARKPDSPRHLNVKQLHLQRGRAKWTGTATNYETDLIEWRDNDNFVYWFPECHDFPNIDSIVKLKLESGKKQVAYLQITTAKEHSFDEKQLKTMNEIFKQEQTDQADPPMYIVVCPDVESCKRIVLKPANAVSGAIKENIQLFAGYYKMDSDISADGPNNHIPRKKVPAPTYQMRKRPRSN</sequence>
<dbReference type="EMBL" id="CAADRA010007573">
    <property type="protein sequence ID" value="VFU02181.1"/>
    <property type="molecule type" value="Genomic_DNA"/>
</dbReference>
<evidence type="ECO:0000313" key="3">
    <source>
        <dbReference type="EMBL" id="VFU02181.1"/>
    </source>
</evidence>
<reference evidence="3 4" key="1">
    <citation type="submission" date="2019-03" db="EMBL/GenBank/DDBJ databases">
        <authorList>
            <person name="Gaulin E."/>
            <person name="Dumas B."/>
        </authorList>
    </citation>
    <scope>NUCLEOTIDE SEQUENCE [LARGE SCALE GENOMIC DNA]</scope>
    <source>
        <strain evidence="3">CBS 568.67</strain>
    </source>
</reference>